<dbReference type="PANTHER" id="PTHR12300">
    <property type="entry name" value="HVA22-LIKE PROTEINS"/>
    <property type="match status" value="1"/>
</dbReference>
<keyword evidence="3" id="KW-1185">Reference proteome</keyword>
<dbReference type="EMBL" id="JAUUTY010000480">
    <property type="protein sequence ID" value="KAK1601239.1"/>
    <property type="molecule type" value="Genomic_DNA"/>
</dbReference>
<feature type="region of interest" description="Disordered" evidence="1">
    <location>
        <begin position="1"/>
        <end position="27"/>
    </location>
</feature>
<evidence type="ECO:0000313" key="3">
    <source>
        <dbReference type="Proteomes" id="UP001231189"/>
    </source>
</evidence>
<comment type="caution">
    <text evidence="2">The sequence shown here is derived from an EMBL/GenBank/DDBJ whole genome shotgun (WGS) entry which is preliminary data.</text>
</comment>
<organism evidence="2 3">
    <name type="scientific">Lolium multiflorum</name>
    <name type="common">Italian ryegrass</name>
    <name type="synonym">Lolium perenne subsp. multiflorum</name>
    <dbReference type="NCBI Taxonomy" id="4521"/>
    <lineage>
        <taxon>Eukaryota</taxon>
        <taxon>Viridiplantae</taxon>
        <taxon>Streptophyta</taxon>
        <taxon>Embryophyta</taxon>
        <taxon>Tracheophyta</taxon>
        <taxon>Spermatophyta</taxon>
        <taxon>Magnoliopsida</taxon>
        <taxon>Liliopsida</taxon>
        <taxon>Poales</taxon>
        <taxon>Poaceae</taxon>
        <taxon>BOP clade</taxon>
        <taxon>Pooideae</taxon>
        <taxon>Poodae</taxon>
        <taxon>Poeae</taxon>
        <taxon>Poeae Chloroplast Group 2 (Poeae type)</taxon>
        <taxon>Loliodinae</taxon>
        <taxon>Loliinae</taxon>
        <taxon>Lolium</taxon>
    </lineage>
</organism>
<reference evidence="2" key="1">
    <citation type="submission" date="2023-07" db="EMBL/GenBank/DDBJ databases">
        <title>A chromosome-level genome assembly of Lolium multiflorum.</title>
        <authorList>
            <person name="Chen Y."/>
            <person name="Copetti D."/>
            <person name="Kolliker R."/>
            <person name="Studer B."/>
        </authorList>
    </citation>
    <scope>NUCLEOTIDE SEQUENCE</scope>
    <source>
        <strain evidence="2">02402/16</strain>
        <tissue evidence="2">Leaf</tissue>
    </source>
</reference>
<evidence type="ECO:0000256" key="1">
    <source>
        <dbReference type="SAM" id="MobiDB-lite"/>
    </source>
</evidence>
<dbReference type="PANTHER" id="PTHR12300:SF100">
    <property type="entry name" value="HVA22-LIKE PROTEIN"/>
    <property type="match status" value="1"/>
</dbReference>
<dbReference type="AlphaFoldDB" id="A0AAD8QFS0"/>
<dbReference type="Pfam" id="PF03134">
    <property type="entry name" value="TB2_DP1_HVA22"/>
    <property type="match status" value="1"/>
</dbReference>
<dbReference type="Proteomes" id="UP001231189">
    <property type="component" value="Unassembled WGS sequence"/>
</dbReference>
<protein>
    <recommendedName>
        <fullName evidence="4">HVA22-like protein</fullName>
    </recommendedName>
</protein>
<name>A0AAD8QFS0_LOLMU</name>
<dbReference type="InterPro" id="IPR004345">
    <property type="entry name" value="TB2_DP1_HVA22"/>
</dbReference>
<sequence>MGQSILYKEAGTQLPGQNVQKRRRTTEPRPVIMAAMMMMMSEEDDLRAMAEEGVDRSFDENLPILRSEMTISLGEMERQMEFPANERDDLYAFSQLDWAEGLEDYFAAKEPGLAGTLRAEVMEIAASARRLRGMCLTTLAAMEEEDIVCVAAAEYLEDVAMYTTQDAAVAAGAMDPGVLLFVEEFVERAAGMLRRGAAEFGGKDAAKLRTQASKIEALCTDTEALLQKMVSSSYWRSWMCLPPRGHTPMDPTPMDDTTPSLDDTTPMDDTMPLLSTSEDLINNNCSILNLILALGYAYPAYGCYKTLERHPREIEQLLFWCQYWILVASLTVVERFADGAVSWLPMYGEAKLALVVYLWHPSTRGAGHVYEGYLRPLLARHEADIDRGMLEMWTRARDLTASQLKAAAAVGQEWLVQIVSRVTSQLQAARSGQGRAGDLH</sequence>
<evidence type="ECO:0008006" key="4">
    <source>
        <dbReference type="Google" id="ProtNLM"/>
    </source>
</evidence>
<accession>A0AAD8QFS0</accession>
<evidence type="ECO:0000313" key="2">
    <source>
        <dbReference type="EMBL" id="KAK1601239.1"/>
    </source>
</evidence>
<proteinExistence type="predicted"/>
<gene>
    <name evidence="2" type="ORF">QYE76_016767</name>
</gene>